<keyword evidence="3" id="KW-1185">Reference proteome</keyword>
<sequence length="170" mass="19418">MFEGFYIHHYKEVVSTNIEALDLIDKKISNETAIIANKQTDGKGRTGKVWISPEGNLHWKEILEAIDSENKDNVIEKIQEKLKIEDAEEYYEWEKANFDTNHLFAIEHISHTIECGQFGFSSVCEKKEIHHQTLFILAVINGCTRIAEALIEKVVAEALGSVNQNFKQAI</sequence>
<reference evidence="2 3" key="1">
    <citation type="submission" date="2019-08" db="EMBL/GenBank/DDBJ databases">
        <authorList>
            <person name="Alioto T."/>
            <person name="Alioto T."/>
            <person name="Gomez Garrido J."/>
        </authorList>
    </citation>
    <scope>NUCLEOTIDE SEQUENCE [LARGE SCALE GENOMIC DNA]</scope>
</reference>
<gene>
    <name evidence="2" type="ORF">CINCED_3A017075</name>
</gene>
<dbReference type="AlphaFoldDB" id="A0A5E4MZP4"/>
<accession>A0A5E4MZP4</accession>
<feature type="domain" description="BPL/LPL catalytic" evidence="1">
    <location>
        <begin position="26"/>
        <end position="90"/>
    </location>
</feature>
<dbReference type="InterPro" id="IPR045864">
    <property type="entry name" value="aa-tRNA-synth_II/BPL/LPL"/>
</dbReference>
<dbReference type="Proteomes" id="UP000325440">
    <property type="component" value="Unassembled WGS sequence"/>
</dbReference>
<evidence type="ECO:0000313" key="3">
    <source>
        <dbReference type="Proteomes" id="UP000325440"/>
    </source>
</evidence>
<dbReference type="EMBL" id="CABPRJ010001029">
    <property type="protein sequence ID" value="VVC34944.1"/>
    <property type="molecule type" value="Genomic_DNA"/>
</dbReference>
<dbReference type="Gene3D" id="3.30.930.10">
    <property type="entry name" value="Bira Bifunctional Protein, Domain 2"/>
    <property type="match status" value="1"/>
</dbReference>
<dbReference type="InterPro" id="IPR004143">
    <property type="entry name" value="BPL_LPL_catalytic"/>
</dbReference>
<evidence type="ECO:0000259" key="1">
    <source>
        <dbReference type="Pfam" id="PF03099"/>
    </source>
</evidence>
<evidence type="ECO:0000313" key="2">
    <source>
        <dbReference type="EMBL" id="VVC34944.1"/>
    </source>
</evidence>
<proteinExistence type="predicted"/>
<dbReference type="SUPFAM" id="SSF55681">
    <property type="entry name" value="Class II aaRS and biotin synthetases"/>
    <property type="match status" value="1"/>
</dbReference>
<organism evidence="2 3">
    <name type="scientific">Cinara cedri</name>
    <dbReference type="NCBI Taxonomy" id="506608"/>
    <lineage>
        <taxon>Eukaryota</taxon>
        <taxon>Metazoa</taxon>
        <taxon>Ecdysozoa</taxon>
        <taxon>Arthropoda</taxon>
        <taxon>Hexapoda</taxon>
        <taxon>Insecta</taxon>
        <taxon>Pterygota</taxon>
        <taxon>Neoptera</taxon>
        <taxon>Paraneoptera</taxon>
        <taxon>Hemiptera</taxon>
        <taxon>Sternorrhyncha</taxon>
        <taxon>Aphidomorpha</taxon>
        <taxon>Aphidoidea</taxon>
        <taxon>Aphididae</taxon>
        <taxon>Lachninae</taxon>
        <taxon>Cinara</taxon>
    </lineage>
</organism>
<name>A0A5E4MZP4_9HEMI</name>
<dbReference type="Pfam" id="PF03099">
    <property type="entry name" value="BPL_LplA_LipB"/>
    <property type="match status" value="1"/>
</dbReference>
<protein>
    <recommendedName>
        <fullName evidence="1">BPL/LPL catalytic domain-containing protein</fullName>
    </recommendedName>
</protein>